<protein>
    <submittedName>
        <fullName evidence="2">Uncharacterized protein</fullName>
    </submittedName>
</protein>
<evidence type="ECO:0000256" key="1">
    <source>
        <dbReference type="SAM" id="MobiDB-lite"/>
    </source>
</evidence>
<dbReference type="EMBL" id="RXHU01000064">
    <property type="protein sequence ID" value="RTE07826.1"/>
    <property type="molecule type" value="Genomic_DNA"/>
</dbReference>
<evidence type="ECO:0000313" key="2">
    <source>
        <dbReference type="EMBL" id="RTE07826.1"/>
    </source>
</evidence>
<proteinExistence type="predicted"/>
<name>A0A3S0A261_9BACL</name>
<organism evidence="2 3">
    <name type="scientific">Paenibacillus whitsoniae</name>
    <dbReference type="NCBI Taxonomy" id="2496558"/>
    <lineage>
        <taxon>Bacteria</taxon>
        <taxon>Bacillati</taxon>
        <taxon>Bacillota</taxon>
        <taxon>Bacilli</taxon>
        <taxon>Bacillales</taxon>
        <taxon>Paenibacillaceae</taxon>
        <taxon>Paenibacillus</taxon>
    </lineage>
</organism>
<keyword evidence="3" id="KW-1185">Reference proteome</keyword>
<accession>A0A3S0A261</accession>
<gene>
    <name evidence="2" type="ORF">EJQ19_20490</name>
</gene>
<feature type="region of interest" description="Disordered" evidence="1">
    <location>
        <begin position="1"/>
        <end position="21"/>
    </location>
</feature>
<reference evidence="2 3" key="1">
    <citation type="submission" date="2018-12" db="EMBL/GenBank/DDBJ databases">
        <title>Bacillus ochoae sp. nov., Paenibacillus whitsoniae sp. nov., Paenibacillus spiritus sp. nov. Isolated from the Mars Exploration Rover during spacecraft assembly.</title>
        <authorList>
            <person name="Seuylemezian A."/>
            <person name="Vaishampayan P."/>
        </authorList>
    </citation>
    <scope>NUCLEOTIDE SEQUENCE [LARGE SCALE GENOMIC DNA]</scope>
    <source>
        <strain evidence="2 3">MER 54</strain>
    </source>
</reference>
<dbReference type="AlphaFoldDB" id="A0A3S0A261"/>
<comment type="caution">
    <text evidence="2">The sequence shown here is derived from an EMBL/GenBank/DDBJ whole genome shotgun (WGS) entry which is preliminary data.</text>
</comment>
<evidence type="ECO:0000313" key="3">
    <source>
        <dbReference type="Proteomes" id="UP000276128"/>
    </source>
</evidence>
<sequence>MVDPVAATGAGIDPLGRRTKRRRRAKQTALLGNIKIGAELLAALTLMKRMHIQSEFSCSGVSFLDEPEDHSLYAYVTLIA</sequence>
<dbReference type="RefSeq" id="WP_126143108.1">
    <property type="nucleotide sequence ID" value="NZ_RXHU01000064.1"/>
</dbReference>
<dbReference type="Proteomes" id="UP000276128">
    <property type="component" value="Unassembled WGS sequence"/>
</dbReference>